<dbReference type="OrthoDB" id="793244at2"/>
<dbReference type="AlphaFoldDB" id="H1YBL9"/>
<dbReference type="PANTHER" id="PTHR42852:SF13">
    <property type="entry name" value="PROTEIN DIPZ"/>
    <property type="match status" value="1"/>
</dbReference>
<sequence length="444" mass="50268">MKKITIYIVLAALCLNFNVLAQDKTPNIAALKIGDKVPDITINNIINYKDNGGKSTTTAKISDFKGKLLILDFWATWCSSCIVNFPKIEDLEKEFGSKLQILAVTNQNRNTINKFFASEAGHKYHITSAVNDTLLAKLFPHRLIPHCVWISQDGHVIAITSAEDVNKVNLTKAISNIESHLTVKKDLEESRPLFLSENYPFDSKLIYYSIFSKGAYSGLGSGTQFRKSNGIVYGRAFTNEVLINIYLAAARGLFEQLKDSYNSKRLLLNVADTTKVLLTKGEYGIFKTDNQYNFDLIVPIAQTDSLYTRMLRDLNRYTDYFGRIEKRDVQCLVLKRTSGVDKLKSKGGKNENTLFFKKPAHLTNFPINYLIKRLNAETSISMPVIDETNYHQMIDIQLSGSLDLDSLRADLKRYDLDLVKERRSLNMFILSDKPSLSADIKARP</sequence>
<gene>
    <name evidence="3" type="ORF">Mucpa_0910</name>
</gene>
<evidence type="ECO:0000259" key="2">
    <source>
        <dbReference type="PROSITE" id="PS51352"/>
    </source>
</evidence>
<dbReference type="InterPro" id="IPR013740">
    <property type="entry name" value="Redoxin"/>
</dbReference>
<dbReference type="eggNOG" id="COG0526">
    <property type="taxonomic scope" value="Bacteria"/>
</dbReference>
<dbReference type="InterPro" id="IPR050553">
    <property type="entry name" value="Thioredoxin_ResA/DsbE_sf"/>
</dbReference>
<dbReference type="Gene3D" id="3.40.30.10">
    <property type="entry name" value="Glutaredoxin"/>
    <property type="match status" value="1"/>
</dbReference>
<reference evidence="3" key="1">
    <citation type="submission" date="2011-09" db="EMBL/GenBank/DDBJ databases">
        <title>The permanent draft genome of Mucilaginibacter paludis DSM 18603.</title>
        <authorList>
            <consortium name="US DOE Joint Genome Institute (JGI-PGF)"/>
            <person name="Lucas S."/>
            <person name="Han J."/>
            <person name="Lapidus A."/>
            <person name="Bruce D."/>
            <person name="Goodwin L."/>
            <person name="Pitluck S."/>
            <person name="Peters L."/>
            <person name="Kyrpides N."/>
            <person name="Mavromatis K."/>
            <person name="Ivanova N."/>
            <person name="Mikhailova N."/>
            <person name="Held B."/>
            <person name="Detter J.C."/>
            <person name="Tapia R."/>
            <person name="Han C."/>
            <person name="Land M."/>
            <person name="Hauser L."/>
            <person name="Markowitz V."/>
            <person name="Cheng J.-F."/>
            <person name="Hugenholtz P."/>
            <person name="Woyke T."/>
            <person name="Wu D."/>
            <person name="Tindall B."/>
            <person name="Brambilla E."/>
            <person name="Klenk H.-P."/>
            <person name="Eisen J.A."/>
        </authorList>
    </citation>
    <scope>NUCLEOTIDE SEQUENCE [LARGE SCALE GENOMIC DNA]</scope>
    <source>
        <strain evidence="3">DSM 18603</strain>
    </source>
</reference>
<feature type="signal peptide" evidence="1">
    <location>
        <begin position="1"/>
        <end position="21"/>
    </location>
</feature>
<keyword evidence="4" id="KW-1185">Reference proteome</keyword>
<proteinExistence type="predicted"/>
<accession>H1YBL9</accession>
<organism evidence="3 4">
    <name type="scientific">Mucilaginibacter paludis DSM 18603</name>
    <dbReference type="NCBI Taxonomy" id="714943"/>
    <lineage>
        <taxon>Bacteria</taxon>
        <taxon>Pseudomonadati</taxon>
        <taxon>Bacteroidota</taxon>
        <taxon>Sphingobacteriia</taxon>
        <taxon>Sphingobacteriales</taxon>
        <taxon>Sphingobacteriaceae</taxon>
        <taxon>Mucilaginibacter</taxon>
    </lineage>
</organism>
<evidence type="ECO:0000313" key="3">
    <source>
        <dbReference type="EMBL" id="EHQ25090.1"/>
    </source>
</evidence>
<evidence type="ECO:0000256" key="1">
    <source>
        <dbReference type="SAM" id="SignalP"/>
    </source>
</evidence>
<keyword evidence="1" id="KW-0732">Signal</keyword>
<dbReference type="InterPro" id="IPR036249">
    <property type="entry name" value="Thioredoxin-like_sf"/>
</dbReference>
<dbReference type="GO" id="GO:0016491">
    <property type="term" value="F:oxidoreductase activity"/>
    <property type="evidence" value="ECO:0007669"/>
    <property type="project" value="InterPro"/>
</dbReference>
<dbReference type="InterPro" id="IPR013766">
    <property type="entry name" value="Thioredoxin_domain"/>
</dbReference>
<feature type="chain" id="PRO_5003557677" evidence="1">
    <location>
        <begin position="22"/>
        <end position="444"/>
    </location>
</feature>
<feature type="domain" description="Thioredoxin" evidence="2">
    <location>
        <begin position="31"/>
        <end position="182"/>
    </location>
</feature>
<dbReference type="SUPFAM" id="SSF52833">
    <property type="entry name" value="Thioredoxin-like"/>
    <property type="match status" value="1"/>
</dbReference>
<dbReference type="RefSeq" id="WP_008504721.1">
    <property type="nucleotide sequence ID" value="NZ_CM001403.1"/>
</dbReference>
<protein>
    <submittedName>
        <fullName evidence="3">Redoxin domain protein</fullName>
    </submittedName>
</protein>
<dbReference type="HOGENOM" id="CLU_033806_0_0_10"/>
<dbReference type="PROSITE" id="PS51352">
    <property type="entry name" value="THIOREDOXIN_2"/>
    <property type="match status" value="1"/>
</dbReference>
<dbReference type="Proteomes" id="UP000002774">
    <property type="component" value="Chromosome"/>
</dbReference>
<dbReference type="PANTHER" id="PTHR42852">
    <property type="entry name" value="THIOL:DISULFIDE INTERCHANGE PROTEIN DSBE"/>
    <property type="match status" value="1"/>
</dbReference>
<dbReference type="EMBL" id="CM001403">
    <property type="protein sequence ID" value="EHQ25090.1"/>
    <property type="molecule type" value="Genomic_DNA"/>
</dbReference>
<dbReference type="Pfam" id="PF08534">
    <property type="entry name" value="Redoxin"/>
    <property type="match status" value="1"/>
</dbReference>
<dbReference type="CDD" id="cd02966">
    <property type="entry name" value="TlpA_like_family"/>
    <property type="match status" value="1"/>
</dbReference>
<dbReference type="STRING" id="714943.Mucpa_0910"/>
<evidence type="ECO:0000313" key="4">
    <source>
        <dbReference type="Proteomes" id="UP000002774"/>
    </source>
</evidence>
<name>H1YBL9_9SPHI</name>